<evidence type="ECO:0000256" key="4">
    <source>
        <dbReference type="SAM" id="Coils"/>
    </source>
</evidence>
<reference evidence="5" key="1">
    <citation type="submission" date="2022-11" db="EMBL/GenBank/DDBJ databases">
        <authorList>
            <person name="Kikuchi T."/>
        </authorList>
    </citation>
    <scope>NUCLEOTIDE SEQUENCE</scope>
    <source>
        <strain evidence="5">PS1010</strain>
    </source>
</reference>
<dbReference type="Proteomes" id="UP001152747">
    <property type="component" value="Unassembled WGS sequence"/>
</dbReference>
<dbReference type="AlphaFoldDB" id="A0A9P1N1J5"/>
<dbReference type="GO" id="GO:0031032">
    <property type="term" value="P:actomyosin structure organization"/>
    <property type="evidence" value="ECO:0007669"/>
    <property type="project" value="TreeGrafter"/>
</dbReference>
<evidence type="ECO:0000256" key="2">
    <source>
        <dbReference type="ARBA" id="ARBA00047899"/>
    </source>
</evidence>
<dbReference type="GO" id="GO:0004674">
    <property type="term" value="F:protein serine/threonine kinase activity"/>
    <property type="evidence" value="ECO:0007669"/>
    <property type="project" value="UniProtKB-EC"/>
</dbReference>
<dbReference type="PANTHER" id="PTHR22988:SF71">
    <property type="entry name" value="CITRON RHO-INTERACTING KINASE"/>
    <property type="match status" value="1"/>
</dbReference>
<evidence type="ECO:0000256" key="3">
    <source>
        <dbReference type="ARBA" id="ARBA00048679"/>
    </source>
</evidence>
<dbReference type="GO" id="GO:0005856">
    <property type="term" value="C:cytoskeleton"/>
    <property type="evidence" value="ECO:0007669"/>
    <property type="project" value="TreeGrafter"/>
</dbReference>
<evidence type="ECO:0000313" key="5">
    <source>
        <dbReference type="EMBL" id="CAI5448045.1"/>
    </source>
</evidence>
<feature type="coiled-coil region" evidence="4">
    <location>
        <begin position="624"/>
        <end position="910"/>
    </location>
</feature>
<proteinExistence type="predicted"/>
<accession>A0A9P1N1J5</accession>
<gene>
    <name evidence="5" type="ORF">CAMP_LOCUS10682</name>
</gene>
<keyword evidence="1" id="KW-0597">Phosphoprotein</keyword>
<organism evidence="5 6">
    <name type="scientific">Caenorhabditis angaria</name>
    <dbReference type="NCBI Taxonomy" id="860376"/>
    <lineage>
        <taxon>Eukaryota</taxon>
        <taxon>Metazoa</taxon>
        <taxon>Ecdysozoa</taxon>
        <taxon>Nematoda</taxon>
        <taxon>Chromadorea</taxon>
        <taxon>Rhabditida</taxon>
        <taxon>Rhabditina</taxon>
        <taxon>Rhabditomorpha</taxon>
        <taxon>Rhabditoidea</taxon>
        <taxon>Rhabditidae</taxon>
        <taxon>Peloderinae</taxon>
        <taxon>Caenorhabditis</taxon>
    </lineage>
</organism>
<comment type="catalytic activity">
    <reaction evidence="2">
        <text>L-threonyl-[protein] + ATP = O-phospho-L-threonyl-[protein] + ADP + H(+)</text>
        <dbReference type="Rhea" id="RHEA:46608"/>
        <dbReference type="Rhea" id="RHEA-COMP:11060"/>
        <dbReference type="Rhea" id="RHEA-COMP:11605"/>
        <dbReference type="ChEBI" id="CHEBI:15378"/>
        <dbReference type="ChEBI" id="CHEBI:30013"/>
        <dbReference type="ChEBI" id="CHEBI:30616"/>
        <dbReference type="ChEBI" id="CHEBI:61977"/>
        <dbReference type="ChEBI" id="CHEBI:456216"/>
        <dbReference type="EC" id="2.7.11.1"/>
    </reaction>
</comment>
<evidence type="ECO:0000256" key="1">
    <source>
        <dbReference type="ARBA" id="ARBA00022553"/>
    </source>
</evidence>
<name>A0A9P1N1J5_9PELO</name>
<dbReference type="PANTHER" id="PTHR22988">
    <property type="entry name" value="MYOTONIC DYSTROPHY S/T KINASE-RELATED"/>
    <property type="match status" value="1"/>
</dbReference>
<dbReference type="EMBL" id="CANHGI010000004">
    <property type="protein sequence ID" value="CAI5448045.1"/>
    <property type="molecule type" value="Genomic_DNA"/>
</dbReference>
<evidence type="ECO:0000313" key="6">
    <source>
        <dbReference type="Proteomes" id="UP001152747"/>
    </source>
</evidence>
<keyword evidence="6" id="KW-1185">Reference proteome</keyword>
<comment type="catalytic activity">
    <reaction evidence="3">
        <text>L-seryl-[protein] + ATP = O-phospho-L-seryl-[protein] + ADP + H(+)</text>
        <dbReference type="Rhea" id="RHEA:17989"/>
        <dbReference type="Rhea" id="RHEA-COMP:9863"/>
        <dbReference type="Rhea" id="RHEA-COMP:11604"/>
        <dbReference type="ChEBI" id="CHEBI:15378"/>
        <dbReference type="ChEBI" id="CHEBI:29999"/>
        <dbReference type="ChEBI" id="CHEBI:30616"/>
        <dbReference type="ChEBI" id="CHEBI:83421"/>
        <dbReference type="ChEBI" id="CHEBI:456216"/>
        <dbReference type="EC" id="2.7.11.1"/>
    </reaction>
</comment>
<protein>
    <submittedName>
        <fullName evidence="5">Uncharacterized protein</fullName>
    </submittedName>
</protein>
<feature type="coiled-coil region" evidence="4">
    <location>
        <begin position="970"/>
        <end position="1008"/>
    </location>
</feature>
<comment type="caution">
    <text evidence="5">The sequence shown here is derived from an EMBL/GenBank/DDBJ whole genome shotgun (WGS) entry which is preliminary data.</text>
</comment>
<dbReference type="InterPro" id="IPR050839">
    <property type="entry name" value="Rho-assoc_Ser/Thr_Kinase"/>
</dbReference>
<sequence length="1032" mass="123163">MLVLTTENVLRLVKFILNEEKIPDISTEGLEDSDGLQDYDLNKLLKSIYDKVKRIGEFYDSVDVLKDDIAILEKVPGLLRLIDSGRITENYLETVLPDVLIHENKQEFMSKFDFTMYFRNFLDDMDITSLAKLFVKTWFISKLNRSENVYEIIPFSIWEDVLNSLENNGVARMVPEKIEFKHFLCLREYFDHDPKTFDDFVRTHFTEICQRRPIVKNQKFYQHSYGNAITHLETIRITYSKFTEIFNPFPPSITSVPSKNRLPILRIFGITLGGGYINLKSELFIFTKELENALKILLGKEVCLQDEAKCEEYKKHGILLTTSFEKYKNIIKSFGVKEEDFIIFNACAETASNMICVPITSSYGTHCKPSAMAYKEIIDYLVNHLQIFQYCTASDFHITLYWIFSNVDLLNIMQNMSNWTMIECWKIEKIKKAAKDELEKYKTTSKRYQVPLQKSYTKSEAMKHVKNLLHPMTFNSEVFRLCFAAMSEIEKSKTTLKDLYWMYSSCFEKSTLQFWQDSSWKQIMKRKPENQKIEFESMKNVSAPKLNTAFPSTKKGFLNPKKTDIFEEVARKISEISFKTLAYFSNTEFQPISEFEKLLEKPDFRQVFNEKNFEYLKNTIFKDKEKTKKLMKKLEDLFEIEENDEKLMIKKRTSYKVDPMKMKIIEEIEENEKKKIEIEKENEKEKMMENMKVENLEMKKNIEELRKQLENIKNEAENERKIFHEEISLKNGENLKIAENLENSKKELKQVRKELKETRGTYSKIVEENQKEIGNLKKETRKMKENQENEKKKYEKEMKLKEKENMEISGKLQRLEENSEKLNSKIKSLEKDLRNAKNSAKIEMENNLKVIERNMNEAETSKKYLENEKENMKKRLKQLLDEKVEENGKIEELSKENKKLREKLANNSEKMKKFEDWFENGIDKMRRTSKNQEKLRKYERILKIDYETIIDEISSKLNELIRKFPENSEILSAKNEIEKFDENLENYMEKIREEIRKIERNLEGEYEENEDIQEFPNQEFMQKYQEWVEKYL</sequence>
<dbReference type="GO" id="GO:0005737">
    <property type="term" value="C:cytoplasm"/>
    <property type="evidence" value="ECO:0007669"/>
    <property type="project" value="TreeGrafter"/>
</dbReference>
<keyword evidence="4" id="KW-0175">Coiled coil</keyword>